<evidence type="ECO:0000313" key="1">
    <source>
        <dbReference type="EMBL" id="KYZ75548.1"/>
    </source>
</evidence>
<dbReference type="EMBL" id="LSGP01000023">
    <property type="protein sequence ID" value="KYZ75548.1"/>
    <property type="molecule type" value="Genomic_DNA"/>
</dbReference>
<proteinExistence type="predicted"/>
<sequence length="68" mass="7439">MFPSSYPILGSVGNLLEIYAIIDFGDKFVKENDMYIADPAVHTTGYSIADTGGILWGFTADNMENTDD</sequence>
<dbReference type="AlphaFoldDB" id="A0A154BPX0"/>
<dbReference type="STRING" id="1794912.AXX12_12615"/>
<evidence type="ECO:0000313" key="2">
    <source>
        <dbReference type="Proteomes" id="UP000076268"/>
    </source>
</evidence>
<name>A0A154BPX0_ANASB</name>
<gene>
    <name evidence="1" type="ORF">AXX12_12615</name>
</gene>
<accession>A0A154BPX0</accession>
<comment type="caution">
    <text evidence="1">The sequence shown here is derived from an EMBL/GenBank/DDBJ whole genome shotgun (WGS) entry which is preliminary data.</text>
</comment>
<dbReference type="Proteomes" id="UP000076268">
    <property type="component" value="Unassembled WGS sequence"/>
</dbReference>
<organism evidence="1 2">
    <name type="scientific">Anaerosporomusa subterranea</name>
    <dbReference type="NCBI Taxonomy" id="1794912"/>
    <lineage>
        <taxon>Bacteria</taxon>
        <taxon>Bacillati</taxon>
        <taxon>Bacillota</taxon>
        <taxon>Negativicutes</taxon>
        <taxon>Acetonemataceae</taxon>
        <taxon>Anaerosporomusa</taxon>
    </lineage>
</organism>
<keyword evidence="2" id="KW-1185">Reference proteome</keyword>
<reference evidence="1 2" key="1">
    <citation type="submission" date="2016-02" db="EMBL/GenBank/DDBJ databases">
        <title>Anaerosporomusa subterraneum gen. nov., sp. nov., a spore-forming obligate anaerobe isolated from saprolite.</title>
        <authorList>
            <person name="Choi J.K."/>
            <person name="Shah M."/>
            <person name="Yee N."/>
        </authorList>
    </citation>
    <scope>NUCLEOTIDE SEQUENCE [LARGE SCALE GENOMIC DNA]</scope>
    <source>
        <strain evidence="1 2">RU4</strain>
    </source>
</reference>
<protein>
    <submittedName>
        <fullName evidence="1">Uncharacterized protein</fullName>
    </submittedName>
</protein>